<dbReference type="PANTHER" id="PTHR34223">
    <property type="entry name" value="OS11G0201299 PROTEIN"/>
    <property type="match status" value="1"/>
</dbReference>
<organism evidence="2 3">
    <name type="scientific">Rhynchospora tenuis</name>
    <dbReference type="NCBI Taxonomy" id="198213"/>
    <lineage>
        <taxon>Eukaryota</taxon>
        <taxon>Viridiplantae</taxon>
        <taxon>Streptophyta</taxon>
        <taxon>Embryophyta</taxon>
        <taxon>Tracheophyta</taxon>
        <taxon>Spermatophyta</taxon>
        <taxon>Magnoliopsida</taxon>
        <taxon>Liliopsida</taxon>
        <taxon>Poales</taxon>
        <taxon>Cyperaceae</taxon>
        <taxon>Cyperoideae</taxon>
        <taxon>Rhynchosporeae</taxon>
        <taxon>Rhynchospora</taxon>
    </lineage>
</organism>
<proteinExistence type="predicted"/>
<comment type="caution">
    <text evidence="2">The sequence shown here is derived from an EMBL/GenBank/DDBJ whole genome shotgun (WGS) entry which is preliminary data.</text>
</comment>
<dbReference type="InterPro" id="IPR036047">
    <property type="entry name" value="F-box-like_dom_sf"/>
</dbReference>
<sequence length="120" mass="14134">MKRRIDRISSLPDDVLTHILSFVTTREAVQTCVLSKRWRNTWASVPILNFDFYEFSVHEESWEEEQLKFARFVRKALENRGQSHIDTITFRGHLSYDLMGPSFTGWLDHAVLLNPRPGNR</sequence>
<evidence type="ECO:0000313" key="3">
    <source>
        <dbReference type="Proteomes" id="UP001210211"/>
    </source>
</evidence>
<accession>A0AAD5W8H5</accession>
<feature type="domain" description="F-box" evidence="1">
    <location>
        <begin position="5"/>
        <end position="55"/>
    </location>
</feature>
<dbReference type="Gene3D" id="1.20.1280.50">
    <property type="match status" value="1"/>
</dbReference>
<keyword evidence="3" id="KW-1185">Reference proteome</keyword>
<dbReference type="InterPro" id="IPR053781">
    <property type="entry name" value="F-box_AtFBL13-like"/>
</dbReference>
<dbReference type="PROSITE" id="PS50181">
    <property type="entry name" value="FBOX"/>
    <property type="match status" value="1"/>
</dbReference>
<dbReference type="InterPro" id="IPR053197">
    <property type="entry name" value="F-box_SCFL_complex_component"/>
</dbReference>
<reference evidence="2 3" key="1">
    <citation type="journal article" date="2022" name="Cell">
        <title>Repeat-based holocentromeres influence genome architecture and karyotype evolution.</title>
        <authorList>
            <person name="Hofstatter P.G."/>
            <person name="Thangavel G."/>
            <person name="Lux T."/>
            <person name="Neumann P."/>
            <person name="Vondrak T."/>
            <person name="Novak P."/>
            <person name="Zhang M."/>
            <person name="Costa L."/>
            <person name="Castellani M."/>
            <person name="Scott A."/>
            <person name="Toegelov H."/>
            <person name="Fuchs J."/>
            <person name="Mata-Sucre Y."/>
            <person name="Dias Y."/>
            <person name="Vanzela A.L.L."/>
            <person name="Huettel B."/>
            <person name="Almeida C.C.S."/>
            <person name="Simkova H."/>
            <person name="Souza G."/>
            <person name="Pedrosa-Harand A."/>
            <person name="Macas J."/>
            <person name="Mayer K.F.X."/>
            <person name="Houben A."/>
            <person name="Marques A."/>
        </authorList>
    </citation>
    <scope>NUCLEOTIDE SEQUENCE [LARGE SCALE GENOMIC DNA]</scope>
    <source>
        <strain evidence="2">RhyTen1mFocal</strain>
    </source>
</reference>
<protein>
    <recommendedName>
        <fullName evidence="1">F-box domain-containing protein</fullName>
    </recommendedName>
</protein>
<dbReference type="SMART" id="SM00256">
    <property type="entry name" value="FBOX"/>
    <property type="match status" value="1"/>
</dbReference>
<evidence type="ECO:0000259" key="1">
    <source>
        <dbReference type="PROSITE" id="PS50181"/>
    </source>
</evidence>
<dbReference type="CDD" id="cd22160">
    <property type="entry name" value="F-box_AtFBL13-like"/>
    <property type="match status" value="1"/>
</dbReference>
<dbReference type="PANTHER" id="PTHR34223:SF51">
    <property type="entry name" value="OS06G0556300 PROTEIN"/>
    <property type="match status" value="1"/>
</dbReference>
<evidence type="ECO:0000313" key="2">
    <source>
        <dbReference type="EMBL" id="KAJ3684190.1"/>
    </source>
</evidence>
<dbReference type="Proteomes" id="UP001210211">
    <property type="component" value="Unassembled WGS sequence"/>
</dbReference>
<dbReference type="AlphaFoldDB" id="A0AAD5W8H5"/>
<dbReference type="Pfam" id="PF00646">
    <property type="entry name" value="F-box"/>
    <property type="match status" value="1"/>
</dbReference>
<dbReference type="EMBL" id="JAMRDG010000002">
    <property type="protein sequence ID" value="KAJ3684190.1"/>
    <property type="molecule type" value="Genomic_DNA"/>
</dbReference>
<dbReference type="SUPFAM" id="SSF81383">
    <property type="entry name" value="F-box domain"/>
    <property type="match status" value="1"/>
</dbReference>
<dbReference type="InterPro" id="IPR001810">
    <property type="entry name" value="F-box_dom"/>
</dbReference>
<name>A0AAD5W8H5_9POAL</name>
<gene>
    <name evidence="2" type="ORF">LUZ61_013354</name>
</gene>